<dbReference type="InterPro" id="IPR029050">
    <property type="entry name" value="Immunoprotect_excell_Ig-like"/>
</dbReference>
<keyword evidence="5" id="KW-1185">Reference proteome</keyword>
<evidence type="ECO:0000313" key="5">
    <source>
        <dbReference type="Proteomes" id="UP000199607"/>
    </source>
</evidence>
<feature type="region of interest" description="Disordered" evidence="2">
    <location>
        <begin position="286"/>
        <end position="313"/>
    </location>
</feature>
<keyword evidence="1" id="KW-0732">Signal</keyword>
<dbReference type="InterPro" id="IPR029051">
    <property type="entry name" value="DUF4352"/>
</dbReference>
<protein>
    <recommendedName>
        <fullName evidence="3">DUF4352 domain-containing protein</fullName>
    </recommendedName>
</protein>
<sequence length="349" mass="37607">MTEKIPLNRRSFVAAGALTLLTGCTGDSSSGEGGTAEPTSEATTQTESATTDSTQTFDESSDNEASTSQSVSVTLGEAVEGENLTMVARSVSTTDKLGEFQEAQSGNEFVVVRLAVKNISEKFIDFSSFWQTRLKDGENHVYDASFGVTTHPFDSGTLAPGEVSRGDVVYEVPKDVGELTMQFDFSAFDLFKFKRVTVNLSDEAESIANLSQKLNTKILSTGESASNGGVSVVVHGVRTESKLGEYTEAEDGREYVIPDVEITNGTEEPLTVSTMLQMRVKTGTGLSSTADLAGSSSLSRGYNEGSDIAPDESRRGELAFQVEEDASSLYFVFDFLDIADAYKVFWELR</sequence>
<dbReference type="PROSITE" id="PS51257">
    <property type="entry name" value="PROKAR_LIPOPROTEIN"/>
    <property type="match status" value="1"/>
</dbReference>
<dbReference type="RefSeq" id="WP_089869483.1">
    <property type="nucleotide sequence ID" value="NZ_FOTC01000002.1"/>
</dbReference>
<feature type="region of interest" description="Disordered" evidence="2">
    <location>
        <begin position="24"/>
        <end position="72"/>
    </location>
</feature>
<accession>A0A1I4EUW6</accession>
<feature type="compositionally biased region" description="Polar residues" evidence="2">
    <location>
        <begin position="286"/>
        <end position="300"/>
    </location>
</feature>
<reference evidence="5" key="1">
    <citation type="submission" date="2016-10" db="EMBL/GenBank/DDBJ databases">
        <authorList>
            <person name="Varghese N."/>
            <person name="Submissions S."/>
        </authorList>
    </citation>
    <scope>NUCLEOTIDE SEQUENCE [LARGE SCALE GENOMIC DNA]</scope>
    <source>
        <strain evidence="5">CGMCC 1.7738</strain>
    </source>
</reference>
<name>A0A1I4EUW6_9EURY</name>
<dbReference type="Proteomes" id="UP000199607">
    <property type="component" value="Unassembled WGS sequence"/>
</dbReference>
<dbReference type="EMBL" id="FOTC01000002">
    <property type="protein sequence ID" value="SFL07941.1"/>
    <property type="molecule type" value="Genomic_DNA"/>
</dbReference>
<proteinExistence type="predicted"/>
<feature type="compositionally biased region" description="Low complexity" evidence="2">
    <location>
        <begin position="35"/>
        <end position="56"/>
    </location>
</feature>
<feature type="compositionally biased region" description="Polar residues" evidence="2">
    <location>
        <begin position="63"/>
        <end position="72"/>
    </location>
</feature>
<organism evidence="4 5">
    <name type="scientific">Halogranum rubrum</name>
    <dbReference type="NCBI Taxonomy" id="553466"/>
    <lineage>
        <taxon>Archaea</taxon>
        <taxon>Methanobacteriati</taxon>
        <taxon>Methanobacteriota</taxon>
        <taxon>Stenosarchaea group</taxon>
        <taxon>Halobacteria</taxon>
        <taxon>Halobacteriales</taxon>
        <taxon>Haloferacaceae</taxon>
    </lineage>
</organism>
<gene>
    <name evidence="4" type="ORF">SAMN04487950_2329</name>
</gene>
<evidence type="ECO:0000256" key="2">
    <source>
        <dbReference type="SAM" id="MobiDB-lite"/>
    </source>
</evidence>
<dbReference type="AlphaFoldDB" id="A0A1I4EUW6"/>
<evidence type="ECO:0000313" key="4">
    <source>
        <dbReference type="EMBL" id="SFL07941.1"/>
    </source>
</evidence>
<evidence type="ECO:0000256" key="1">
    <source>
        <dbReference type="ARBA" id="ARBA00022729"/>
    </source>
</evidence>
<evidence type="ECO:0000259" key="3">
    <source>
        <dbReference type="Pfam" id="PF11611"/>
    </source>
</evidence>
<dbReference type="Pfam" id="PF11611">
    <property type="entry name" value="DUF4352"/>
    <property type="match status" value="2"/>
</dbReference>
<dbReference type="InterPro" id="IPR006311">
    <property type="entry name" value="TAT_signal"/>
</dbReference>
<dbReference type="Gene3D" id="2.60.40.1240">
    <property type="match status" value="2"/>
</dbReference>
<dbReference type="PROSITE" id="PS51318">
    <property type="entry name" value="TAT"/>
    <property type="match status" value="1"/>
</dbReference>
<feature type="domain" description="DUF4352" evidence="3">
    <location>
        <begin position="75"/>
        <end position="184"/>
    </location>
</feature>
<feature type="domain" description="DUF4352" evidence="3">
    <location>
        <begin position="221"/>
        <end position="333"/>
    </location>
</feature>